<name>A0A8E1QZ42_9BACT</name>
<dbReference type="Proteomes" id="UP000036951">
    <property type="component" value="Unassembled WGS sequence"/>
</dbReference>
<accession>A0A8E1QZ42</accession>
<feature type="signal peptide" evidence="1">
    <location>
        <begin position="1"/>
        <end position="30"/>
    </location>
</feature>
<dbReference type="OrthoDB" id="1059077at2"/>
<keyword evidence="1" id="KW-0732">Signal</keyword>
<evidence type="ECO:0000256" key="1">
    <source>
        <dbReference type="SAM" id="SignalP"/>
    </source>
</evidence>
<comment type="caution">
    <text evidence="2">The sequence shown here is derived from an EMBL/GenBank/DDBJ whole genome shotgun (WGS) entry which is preliminary data.</text>
</comment>
<reference evidence="2 3" key="1">
    <citation type="submission" date="2015-06" db="EMBL/GenBank/DDBJ databases">
        <title>Prevotella sp. 109, sp. nov., a novel member of the family Prevotellaceae isolated from human faeces.</title>
        <authorList>
            <person name="Shkoporov A.N."/>
            <person name="Chaplin A.V."/>
            <person name="Kafarskaia L.I."/>
            <person name="Efimov B.A."/>
        </authorList>
    </citation>
    <scope>NUCLEOTIDE SEQUENCE [LARGE SCALE GENOMIC DNA]</scope>
    <source>
        <strain evidence="2 3">109</strain>
    </source>
</reference>
<gene>
    <name evidence="2" type="ORF">ACU52_02450</name>
</gene>
<evidence type="ECO:0000313" key="3">
    <source>
        <dbReference type="Proteomes" id="UP000036951"/>
    </source>
</evidence>
<dbReference type="AlphaFoldDB" id="A0A8E1QZ42"/>
<dbReference type="EMBL" id="LFQU01000002">
    <property type="protein sequence ID" value="KOO69525.1"/>
    <property type="molecule type" value="Genomic_DNA"/>
</dbReference>
<evidence type="ECO:0000313" key="2">
    <source>
        <dbReference type="EMBL" id="KOO69525.1"/>
    </source>
</evidence>
<organism evidence="2 3">
    <name type="scientific">Xylanibacter rarus</name>
    <dbReference type="NCBI Taxonomy" id="1676614"/>
    <lineage>
        <taxon>Bacteria</taxon>
        <taxon>Pseudomonadati</taxon>
        <taxon>Bacteroidota</taxon>
        <taxon>Bacteroidia</taxon>
        <taxon>Bacteroidales</taxon>
        <taxon>Prevotellaceae</taxon>
        <taxon>Xylanibacter</taxon>
    </lineage>
</organism>
<proteinExistence type="predicted"/>
<keyword evidence="3" id="KW-1185">Reference proteome</keyword>
<protein>
    <submittedName>
        <fullName evidence="2">Uncharacterized protein</fullName>
    </submittedName>
</protein>
<sequence length="325" mass="35562">MTGKMLHIRTLKALLLTLMLCMAGCGTALAQQFSVTKFRVLPNDVSAFITPVRDLNDEACALLKVTATPEYAFSSPLGIVMRKDNVGEIWLYLPKGTKKITIKHPEWGVMRDYKFEKPLESHMTYEMVINSPKPDIALKHDTIVLTKTIVDTIAVKKRRPKLPLRTHALFTVSMHENGPSWGVMVALMRRHGFFVHASADLRSIGKTVTTCDKEGFTDGSSIKPYYTGQTRHSTYTVTAGAIHRLGRMVSLFEGIGYGRTATAWELAESEGGGLALNDGLTHKGLAAELGVVLSFGRISVSASAVTIAGRQWQGCIGVGINIGKR</sequence>
<feature type="chain" id="PRO_5034307372" evidence="1">
    <location>
        <begin position="31"/>
        <end position="325"/>
    </location>
</feature>
<dbReference type="RefSeq" id="WP_053397625.1">
    <property type="nucleotide sequence ID" value="NZ_DAWCKJ010000023.1"/>
</dbReference>